<keyword evidence="2" id="KW-0808">Transferase</keyword>
<evidence type="ECO:0000259" key="1">
    <source>
        <dbReference type="Pfam" id="PF00483"/>
    </source>
</evidence>
<dbReference type="SUPFAM" id="SSF53448">
    <property type="entry name" value="Nucleotide-diphospho-sugar transferases"/>
    <property type="match status" value="1"/>
</dbReference>
<proteinExistence type="predicted"/>
<dbReference type="InterPro" id="IPR005835">
    <property type="entry name" value="NTP_transferase_dom"/>
</dbReference>
<sequence>MKCIILAAGYATRLYPLTKNKAKPPLLNVARKPILDHIMEKVQKVAQIDEVYIITNEKFTSSFQDWANNYQGGDKQVTVVNDHTTTNDNRLVAIADIEYVLTEKKIEEEIMVRAGDNLFDFELTDFVDFYKEVQADCIMTHELNDP</sequence>
<dbReference type="EMBL" id="BAVS01000056">
    <property type="protein sequence ID" value="GAE95398.1"/>
    <property type="molecule type" value="Genomic_DNA"/>
</dbReference>
<dbReference type="eggNOG" id="COG1208">
    <property type="taxonomic scope" value="Bacteria"/>
</dbReference>
<dbReference type="Gene3D" id="3.90.550.10">
    <property type="entry name" value="Spore Coat Polysaccharide Biosynthesis Protein SpsA, Chain A"/>
    <property type="match status" value="1"/>
</dbReference>
<dbReference type="GO" id="GO:0016740">
    <property type="term" value="F:transferase activity"/>
    <property type="evidence" value="ECO:0007669"/>
    <property type="project" value="UniProtKB-KW"/>
</dbReference>
<gene>
    <name evidence="2" type="ORF">JCM21714_4633</name>
</gene>
<dbReference type="InterPro" id="IPR029044">
    <property type="entry name" value="Nucleotide-diphossugar_trans"/>
</dbReference>
<organism evidence="2 3">
    <name type="scientific">Gracilibacillus boraciitolerans JCM 21714</name>
    <dbReference type="NCBI Taxonomy" id="1298598"/>
    <lineage>
        <taxon>Bacteria</taxon>
        <taxon>Bacillati</taxon>
        <taxon>Bacillota</taxon>
        <taxon>Bacilli</taxon>
        <taxon>Bacillales</taxon>
        <taxon>Bacillaceae</taxon>
        <taxon>Gracilibacillus</taxon>
    </lineage>
</organism>
<dbReference type="Proteomes" id="UP000019102">
    <property type="component" value="Unassembled WGS sequence"/>
</dbReference>
<dbReference type="STRING" id="1298598.JCM21714_4633"/>
<dbReference type="PANTHER" id="PTHR42883">
    <property type="entry name" value="GLUCOSE-1-PHOSPHATE THYMIDYLTRANSFERASE"/>
    <property type="match status" value="1"/>
</dbReference>
<evidence type="ECO:0000313" key="2">
    <source>
        <dbReference type="EMBL" id="GAE95398.1"/>
    </source>
</evidence>
<feature type="domain" description="Nucleotidyl transferase" evidence="1">
    <location>
        <begin position="2"/>
        <end position="140"/>
    </location>
</feature>
<accession>W4VQV5</accession>
<dbReference type="Pfam" id="PF00483">
    <property type="entry name" value="NTP_transferase"/>
    <property type="match status" value="1"/>
</dbReference>
<dbReference type="PANTHER" id="PTHR42883:SF2">
    <property type="entry name" value="THYMIDYLYLTRANSFERASE"/>
    <property type="match status" value="1"/>
</dbReference>
<comment type="caution">
    <text evidence="2">The sequence shown here is derived from an EMBL/GenBank/DDBJ whole genome shotgun (WGS) entry which is preliminary data.</text>
</comment>
<dbReference type="AlphaFoldDB" id="W4VQV5"/>
<protein>
    <submittedName>
        <fullName evidence="2">Glucose-1-phosphate thymidylyltransferase</fullName>
    </submittedName>
</protein>
<evidence type="ECO:0000313" key="3">
    <source>
        <dbReference type="Proteomes" id="UP000019102"/>
    </source>
</evidence>
<keyword evidence="3" id="KW-1185">Reference proteome</keyword>
<name>W4VQV5_9BACI</name>
<reference evidence="2 3" key="1">
    <citation type="journal article" date="2014" name="Genome Announc.">
        <title>Draft Genome Sequence of the Boron-Tolerant and Moderately Halotolerant Bacterium Gracilibacillus boraciitolerans JCM 21714T.</title>
        <authorList>
            <person name="Ahmed I."/>
            <person name="Oshima K."/>
            <person name="Suda W."/>
            <person name="Kitamura K."/>
            <person name="Iida T."/>
            <person name="Ohmori Y."/>
            <person name="Fujiwara T."/>
            <person name="Hattori M."/>
            <person name="Ohkuma M."/>
        </authorList>
    </citation>
    <scope>NUCLEOTIDE SEQUENCE [LARGE SCALE GENOMIC DNA]</scope>
    <source>
        <strain evidence="2 3">JCM 21714</strain>
    </source>
</reference>